<name>A0ABN9RLX8_9DINO</name>
<evidence type="ECO:0000256" key="1">
    <source>
        <dbReference type="ARBA" id="ARBA00004448"/>
    </source>
</evidence>
<evidence type="ECO:0000256" key="10">
    <source>
        <dbReference type="SAM" id="MobiDB-lite"/>
    </source>
</evidence>
<dbReference type="Gene3D" id="1.50.40.10">
    <property type="entry name" value="Mitochondrial carrier domain"/>
    <property type="match status" value="1"/>
</dbReference>
<evidence type="ECO:0000256" key="5">
    <source>
        <dbReference type="ARBA" id="ARBA00022989"/>
    </source>
</evidence>
<dbReference type="PANTHER" id="PTHR45678:SF1">
    <property type="entry name" value="MITOCHONDRIAL 2-OXODICARBOXYLATE CARRIER 1-RELATED"/>
    <property type="match status" value="1"/>
</dbReference>
<keyword evidence="3 8" id="KW-0812">Transmembrane</keyword>
<comment type="subcellular location">
    <subcellularLocation>
        <location evidence="1">Mitochondrion inner membrane</location>
        <topology evidence="1">Multi-pass membrane protein</topology>
    </subcellularLocation>
</comment>
<dbReference type="InterPro" id="IPR018108">
    <property type="entry name" value="MCP_transmembrane"/>
</dbReference>
<evidence type="ECO:0000256" key="9">
    <source>
        <dbReference type="RuleBase" id="RU000488"/>
    </source>
</evidence>
<accession>A0ABN9RLX8</accession>
<dbReference type="Pfam" id="PF00153">
    <property type="entry name" value="Mito_carr"/>
    <property type="match status" value="1"/>
</dbReference>
<evidence type="ECO:0000313" key="11">
    <source>
        <dbReference type="EMBL" id="CAK0819733.1"/>
    </source>
</evidence>
<evidence type="ECO:0000256" key="6">
    <source>
        <dbReference type="ARBA" id="ARBA00023128"/>
    </source>
</evidence>
<evidence type="ECO:0000256" key="3">
    <source>
        <dbReference type="ARBA" id="ARBA00022692"/>
    </source>
</evidence>
<keyword evidence="5" id="KW-1133">Transmembrane helix</keyword>
<keyword evidence="12" id="KW-1185">Reference proteome</keyword>
<protein>
    <recommendedName>
        <fullName evidence="13">ADP,ATP carrier protein</fullName>
    </recommendedName>
</protein>
<dbReference type="InterPro" id="IPR023395">
    <property type="entry name" value="MCP_dom_sf"/>
</dbReference>
<feature type="repeat" description="Solcar" evidence="8">
    <location>
        <begin position="33"/>
        <end position="116"/>
    </location>
</feature>
<dbReference type="PROSITE" id="PS50920">
    <property type="entry name" value="SOLCAR"/>
    <property type="match status" value="1"/>
</dbReference>
<evidence type="ECO:0000256" key="2">
    <source>
        <dbReference type="ARBA" id="ARBA00006375"/>
    </source>
</evidence>
<evidence type="ECO:0008006" key="13">
    <source>
        <dbReference type="Google" id="ProtNLM"/>
    </source>
</evidence>
<feature type="compositionally biased region" description="Gly residues" evidence="10">
    <location>
        <begin position="220"/>
        <end position="233"/>
    </location>
</feature>
<evidence type="ECO:0000313" key="12">
    <source>
        <dbReference type="Proteomes" id="UP001189429"/>
    </source>
</evidence>
<evidence type="ECO:0000256" key="7">
    <source>
        <dbReference type="ARBA" id="ARBA00023136"/>
    </source>
</evidence>
<sequence length="262" mass="27486">MSEVPRRALKFTMNGAFKAQLSATFPLPRSRAADVALAACAGAAAGGSETLVHTPFEVVKIRVQAGGGSGSVPSTALGIVRAEGVRGLYAGLGAYALRQMVWNGGFFGMLGLGNTILVGSDHWRQQGGPRLLAGAHLGQRGDGLQQPARRGQVPHPGWRRLQSWCRCLWRGGQKIEVDGWSSAGHSRQRGSARLVQGAARETVPFRAWPRAAVHGLRALPGGGQVPGGQGERGYGSLRRAPGAEPLPRGRAELRKAGASRAA</sequence>
<keyword evidence="6" id="KW-0496">Mitochondrion</keyword>
<keyword evidence="9" id="KW-0813">Transport</keyword>
<dbReference type="PANTHER" id="PTHR45678">
    <property type="entry name" value="MITOCHONDRIAL 2-OXODICARBOXYLATE CARRIER 1-RELATED"/>
    <property type="match status" value="1"/>
</dbReference>
<feature type="region of interest" description="Disordered" evidence="10">
    <location>
        <begin position="218"/>
        <end position="262"/>
    </location>
</feature>
<organism evidence="11 12">
    <name type="scientific">Prorocentrum cordatum</name>
    <dbReference type="NCBI Taxonomy" id="2364126"/>
    <lineage>
        <taxon>Eukaryota</taxon>
        <taxon>Sar</taxon>
        <taxon>Alveolata</taxon>
        <taxon>Dinophyceae</taxon>
        <taxon>Prorocentrales</taxon>
        <taxon>Prorocentraceae</taxon>
        <taxon>Prorocentrum</taxon>
    </lineage>
</organism>
<gene>
    <name evidence="11" type="ORF">PCOR1329_LOCUS21665</name>
</gene>
<keyword evidence="4" id="KW-0999">Mitochondrion inner membrane</keyword>
<dbReference type="SUPFAM" id="SSF103506">
    <property type="entry name" value="Mitochondrial carrier"/>
    <property type="match status" value="1"/>
</dbReference>
<evidence type="ECO:0000256" key="4">
    <source>
        <dbReference type="ARBA" id="ARBA00022792"/>
    </source>
</evidence>
<dbReference type="Proteomes" id="UP001189429">
    <property type="component" value="Unassembled WGS sequence"/>
</dbReference>
<dbReference type="InterPro" id="IPR051028">
    <property type="entry name" value="Mito_Solute_Carrier"/>
</dbReference>
<keyword evidence="7 8" id="KW-0472">Membrane</keyword>
<proteinExistence type="inferred from homology"/>
<dbReference type="EMBL" id="CAUYUJ010007158">
    <property type="protein sequence ID" value="CAK0819733.1"/>
    <property type="molecule type" value="Genomic_DNA"/>
</dbReference>
<evidence type="ECO:0000256" key="8">
    <source>
        <dbReference type="PROSITE-ProRule" id="PRU00282"/>
    </source>
</evidence>
<reference evidence="11" key="1">
    <citation type="submission" date="2023-10" db="EMBL/GenBank/DDBJ databases">
        <authorList>
            <person name="Chen Y."/>
            <person name="Shah S."/>
            <person name="Dougan E. K."/>
            <person name="Thang M."/>
            <person name="Chan C."/>
        </authorList>
    </citation>
    <scope>NUCLEOTIDE SEQUENCE [LARGE SCALE GENOMIC DNA]</scope>
</reference>
<comment type="similarity">
    <text evidence="2 9">Belongs to the mitochondrial carrier (TC 2.A.29) family.</text>
</comment>
<comment type="caution">
    <text evidence="11">The sequence shown here is derived from an EMBL/GenBank/DDBJ whole genome shotgun (WGS) entry which is preliminary data.</text>
</comment>